<dbReference type="EMBL" id="JBBPCN010000001">
    <property type="protein sequence ID" value="MEK8070575.1"/>
    <property type="molecule type" value="Genomic_DNA"/>
</dbReference>
<comment type="caution">
    <text evidence="1">The sequence shown here is derived from an EMBL/GenBank/DDBJ whole genome shotgun (WGS) entry which is preliminary data.</text>
</comment>
<evidence type="ECO:0000313" key="1">
    <source>
        <dbReference type="EMBL" id="MEK8070575.1"/>
    </source>
</evidence>
<proteinExistence type="predicted"/>
<organism evidence="1 2">
    <name type="scientific">Rhodococcus navarretei</name>
    <dbReference type="NCBI Taxonomy" id="3128981"/>
    <lineage>
        <taxon>Bacteria</taxon>
        <taxon>Bacillati</taxon>
        <taxon>Actinomycetota</taxon>
        <taxon>Actinomycetes</taxon>
        <taxon>Mycobacteriales</taxon>
        <taxon>Nocardiaceae</taxon>
        <taxon>Rhodococcus</taxon>
    </lineage>
</organism>
<dbReference type="RefSeq" id="WP_341440629.1">
    <property type="nucleotide sequence ID" value="NZ_JBBPCN010000001.1"/>
</dbReference>
<name>A0ABU9CW26_9NOCA</name>
<sequence>MQTHGEDEVVELANQAAAVVVDLFNSMPSGPEDVVFQANVAEPAR</sequence>
<accession>A0ABU9CW26</accession>
<dbReference type="Proteomes" id="UP001456513">
    <property type="component" value="Unassembled WGS sequence"/>
</dbReference>
<keyword evidence="2" id="KW-1185">Reference proteome</keyword>
<protein>
    <submittedName>
        <fullName evidence="1">Uncharacterized protein</fullName>
    </submittedName>
</protein>
<evidence type="ECO:0000313" key="2">
    <source>
        <dbReference type="Proteomes" id="UP001456513"/>
    </source>
</evidence>
<gene>
    <name evidence="1" type="ORF">AABD04_06895</name>
</gene>
<reference evidence="1 2" key="1">
    <citation type="submission" date="2024-03" db="EMBL/GenBank/DDBJ databases">
        <title>Rhodococcus navarretei sp. nov. and Pseudarthrobacter quantumdoti sp. nov., two new species with the ability to biosynthesize Quantum Dots isolated from soil samples at Union Glacier, Antarctica.</title>
        <authorList>
            <person name="Vargas M."/>
        </authorList>
    </citation>
    <scope>NUCLEOTIDE SEQUENCE [LARGE SCALE GENOMIC DNA]</scope>
    <source>
        <strain evidence="1 2">EXRC-4A-4</strain>
    </source>
</reference>